<feature type="region of interest" description="Disordered" evidence="1">
    <location>
        <begin position="239"/>
        <end position="266"/>
    </location>
</feature>
<evidence type="ECO:0000256" key="2">
    <source>
        <dbReference type="SAM" id="Phobius"/>
    </source>
</evidence>
<dbReference type="Proteomes" id="UP001164439">
    <property type="component" value="Chromosome"/>
</dbReference>
<dbReference type="EMBL" id="CP114413">
    <property type="protein sequence ID" value="WAZ26463.1"/>
    <property type="molecule type" value="Genomic_DNA"/>
</dbReference>
<feature type="transmembrane region" description="Helical" evidence="2">
    <location>
        <begin position="20"/>
        <end position="39"/>
    </location>
</feature>
<reference evidence="3" key="1">
    <citation type="submission" date="2022-12" db="EMBL/GenBank/DDBJ databases">
        <authorList>
            <person name="Ruckert C."/>
            <person name="Busche T."/>
            <person name="Kalinowski J."/>
            <person name="Wittmann C."/>
        </authorList>
    </citation>
    <scope>NUCLEOTIDE SEQUENCE</scope>
    <source>
        <strain evidence="3">DSM 40467</strain>
    </source>
</reference>
<keyword evidence="2" id="KW-0812">Transmembrane</keyword>
<sequence length="266" mass="28129">MTEKGVMSIRKDRKWARRVLVAVSVAAPGVTFLCGTQAARTHGAARITFIVIGVLSTVVTPFVAHRAQKRDRTATVVEIEAASAAVADHLGLMVTVPGERTKYCAKIESKLVQRLADHAAPKQARCSYYALTPSGQLELAEATFNAAPRSFDPSVERQLLNLDRIRYVPDNQDDDDVKVSLGGGHRSVVVAPVCAGSQPQGVLVIDAPRKGSLNKATVRESYVRAVASLLGTAGAMKAEPTVPPVIPGQPGGEPDGENTATSGREG</sequence>
<evidence type="ECO:0000313" key="3">
    <source>
        <dbReference type="EMBL" id="WAZ26463.1"/>
    </source>
</evidence>
<keyword evidence="4" id="KW-1185">Reference proteome</keyword>
<evidence type="ECO:0000313" key="4">
    <source>
        <dbReference type="Proteomes" id="UP001164439"/>
    </source>
</evidence>
<evidence type="ECO:0000256" key="1">
    <source>
        <dbReference type="SAM" id="MobiDB-lite"/>
    </source>
</evidence>
<proteinExistence type="predicted"/>
<feature type="transmembrane region" description="Helical" evidence="2">
    <location>
        <begin position="45"/>
        <end position="64"/>
    </location>
</feature>
<protein>
    <recommendedName>
        <fullName evidence="5">GAF domain-containing protein</fullName>
    </recommendedName>
</protein>
<keyword evidence="2" id="KW-0472">Membrane</keyword>
<organism evidence="3 4">
    <name type="scientific">Streptomyces cinnabarinus</name>
    <dbReference type="NCBI Taxonomy" id="67287"/>
    <lineage>
        <taxon>Bacteria</taxon>
        <taxon>Bacillati</taxon>
        <taxon>Actinomycetota</taxon>
        <taxon>Actinomycetes</taxon>
        <taxon>Kitasatosporales</taxon>
        <taxon>Streptomycetaceae</taxon>
        <taxon>Streptomyces</taxon>
    </lineage>
</organism>
<dbReference type="SUPFAM" id="SSF55781">
    <property type="entry name" value="GAF domain-like"/>
    <property type="match status" value="1"/>
</dbReference>
<name>A0ABY7KSF6_9ACTN</name>
<evidence type="ECO:0008006" key="5">
    <source>
        <dbReference type="Google" id="ProtNLM"/>
    </source>
</evidence>
<keyword evidence="2" id="KW-1133">Transmembrane helix</keyword>
<accession>A0ABY7KSF6</accession>
<gene>
    <name evidence="3" type="ORF">STRCI_008043</name>
</gene>
<dbReference type="RefSeq" id="WP_269663947.1">
    <property type="nucleotide sequence ID" value="NZ_CP114413.1"/>
</dbReference>